<name>A0A3B1BUZ2_9ZZZZ</name>
<evidence type="ECO:0000313" key="2">
    <source>
        <dbReference type="EMBL" id="VAX18361.1"/>
    </source>
</evidence>
<dbReference type="InterPro" id="IPR041698">
    <property type="entry name" value="Methyltransf_25"/>
</dbReference>
<dbReference type="Pfam" id="PF13649">
    <property type="entry name" value="Methyltransf_25"/>
    <property type="match status" value="1"/>
</dbReference>
<proteinExistence type="predicted"/>
<dbReference type="CDD" id="cd02440">
    <property type="entry name" value="AdoMet_MTases"/>
    <property type="match status" value="1"/>
</dbReference>
<sequence>MKFSKFFSKLQEAPWYRQFLNPVIDEVESSSNLLDIGTGSGKMLEILSSEKNVKCVGTDTSADMLEEAREKLKNLDIELLHTPAGDALPFKKNSFDYVTICSVLFHLKKEAIDNMLKDSLQLLKEEGKIMILTPTGKGNIFKLTKRFFSLKNRSIYIWYRATKSRARVWTDENYLAEYASRHNLKYKREFVMDGLAQLEIITE</sequence>
<protein>
    <recommendedName>
        <fullName evidence="1">Methyltransferase domain-containing protein</fullName>
    </recommendedName>
</protein>
<dbReference type="EMBL" id="UOGD01000100">
    <property type="protein sequence ID" value="VAX18361.1"/>
    <property type="molecule type" value="Genomic_DNA"/>
</dbReference>
<reference evidence="2" key="1">
    <citation type="submission" date="2018-06" db="EMBL/GenBank/DDBJ databases">
        <authorList>
            <person name="Zhirakovskaya E."/>
        </authorList>
    </citation>
    <scope>NUCLEOTIDE SEQUENCE</scope>
</reference>
<feature type="domain" description="Methyltransferase" evidence="1">
    <location>
        <begin position="34"/>
        <end position="127"/>
    </location>
</feature>
<organism evidence="2">
    <name type="scientific">hydrothermal vent metagenome</name>
    <dbReference type="NCBI Taxonomy" id="652676"/>
    <lineage>
        <taxon>unclassified sequences</taxon>
        <taxon>metagenomes</taxon>
        <taxon>ecological metagenomes</taxon>
    </lineage>
</organism>
<dbReference type="AlphaFoldDB" id="A0A3B1BUZ2"/>
<dbReference type="PANTHER" id="PTHR42912">
    <property type="entry name" value="METHYLTRANSFERASE"/>
    <property type="match status" value="1"/>
</dbReference>
<gene>
    <name evidence="2" type="ORF">MNBD_IGNAVI01-2063</name>
</gene>
<dbReference type="SUPFAM" id="SSF53335">
    <property type="entry name" value="S-adenosyl-L-methionine-dependent methyltransferases"/>
    <property type="match status" value="1"/>
</dbReference>
<dbReference type="GO" id="GO:0008168">
    <property type="term" value="F:methyltransferase activity"/>
    <property type="evidence" value="ECO:0007669"/>
    <property type="project" value="TreeGrafter"/>
</dbReference>
<accession>A0A3B1BUZ2</accession>
<dbReference type="InterPro" id="IPR029063">
    <property type="entry name" value="SAM-dependent_MTases_sf"/>
</dbReference>
<dbReference type="Gene3D" id="3.40.50.150">
    <property type="entry name" value="Vaccinia Virus protein VP39"/>
    <property type="match status" value="1"/>
</dbReference>
<dbReference type="InterPro" id="IPR050508">
    <property type="entry name" value="Methyltransf_Superfamily"/>
</dbReference>
<evidence type="ECO:0000259" key="1">
    <source>
        <dbReference type="Pfam" id="PF13649"/>
    </source>
</evidence>